<dbReference type="RefSeq" id="WP_404818747.1">
    <property type="nucleotide sequence ID" value="NZ_JAEDAH010000032.1"/>
</dbReference>
<dbReference type="HAMAP" id="MF_01805">
    <property type="entry name" value="ScpA"/>
    <property type="match status" value="1"/>
</dbReference>
<accession>A0ABS7ZNL0</accession>
<keyword evidence="2" id="KW-0131">Cell cycle</keyword>
<keyword evidence="5" id="KW-1185">Reference proteome</keyword>
<feature type="region of interest" description="Disordered" evidence="3">
    <location>
        <begin position="1"/>
        <end position="22"/>
    </location>
</feature>
<dbReference type="InterPro" id="IPR023093">
    <property type="entry name" value="ScpA-like_C"/>
</dbReference>
<keyword evidence="2" id="KW-0132">Cell division</keyword>
<comment type="subunit">
    <text evidence="2">Component of a cohesin-like complex composed of ScpA, ScpB and the Smc homodimer, in which ScpA and ScpB bind to the head domain of Smc. The presence of the three proteins is required for the association of the complex with DNA.</text>
</comment>
<dbReference type="EMBL" id="JAEDAH010000032">
    <property type="protein sequence ID" value="MCA6063277.1"/>
    <property type="molecule type" value="Genomic_DNA"/>
</dbReference>
<reference evidence="4 5" key="1">
    <citation type="submission" date="2020-12" db="EMBL/GenBank/DDBJ databases">
        <title>Novel Thalassolituus-related marine hydrocarbonoclastic bacteria mediated algae-derived hydrocarbons mineralization in twilight zone of the northern South China Sea.</title>
        <authorList>
            <person name="Dong C."/>
        </authorList>
    </citation>
    <scope>NUCLEOTIDE SEQUENCE [LARGE SCALE GENOMIC DNA]</scope>
    <source>
        <strain evidence="4 5">IMCC1826</strain>
    </source>
</reference>
<dbReference type="Pfam" id="PF02616">
    <property type="entry name" value="SMC_ScpA"/>
    <property type="match status" value="1"/>
</dbReference>
<evidence type="ECO:0000256" key="1">
    <source>
        <dbReference type="ARBA" id="ARBA00044777"/>
    </source>
</evidence>
<evidence type="ECO:0000256" key="2">
    <source>
        <dbReference type="HAMAP-Rule" id="MF_01805"/>
    </source>
</evidence>
<keyword evidence="2" id="KW-0963">Cytoplasm</keyword>
<organism evidence="4 5">
    <name type="scientific">Thalassolituus marinus</name>
    <dbReference type="NCBI Taxonomy" id="671053"/>
    <lineage>
        <taxon>Bacteria</taxon>
        <taxon>Pseudomonadati</taxon>
        <taxon>Pseudomonadota</taxon>
        <taxon>Gammaproteobacteria</taxon>
        <taxon>Oceanospirillales</taxon>
        <taxon>Oceanospirillaceae</taxon>
        <taxon>Thalassolituus</taxon>
    </lineage>
</organism>
<comment type="similarity">
    <text evidence="2">Belongs to the ScpA family.</text>
</comment>
<comment type="caution">
    <text evidence="4">The sequence shown here is derived from an EMBL/GenBank/DDBJ whole genome shotgun (WGS) entry which is preliminary data.</text>
</comment>
<comment type="subcellular location">
    <subcellularLocation>
        <location evidence="2">Cytoplasm</location>
    </subcellularLocation>
    <text evidence="2">Associated with two foci at the outer edges of the nucleoid region in young cells, and at four foci within both cell halves in older cells.</text>
</comment>
<dbReference type="Proteomes" id="UP000714380">
    <property type="component" value="Unassembled WGS sequence"/>
</dbReference>
<evidence type="ECO:0000313" key="5">
    <source>
        <dbReference type="Proteomes" id="UP000714380"/>
    </source>
</evidence>
<comment type="function">
    <text evidence="2">Participates in chromosomal partition during cell division. May act via the formation of a condensin-like complex containing Smc and ScpB that pull DNA away from mid-cell into both cell halves.</text>
</comment>
<feature type="compositionally biased region" description="Polar residues" evidence="3">
    <location>
        <begin position="1"/>
        <end position="12"/>
    </location>
</feature>
<sequence length="305" mass="34921">MSEQDSAQQAENAPTEYDVPVRGRGLSGQQEMPFALVQGQPMTQLPLDLYIPPDALEVILEQFEGPLDLLLYLIRKQNLDILEVNVSEIVEQYLEYIDLMQALQLELAGEYLVMAAMLAEIKSRVLLPRNREDGAEDDEEDPRAELIRRLQEYERFKTAAENLDELPRLERDTWLADVDAPDRIQEKVHPEVDMKELMLAFAAVLRRAERFEHHEIQREQLSTRERMSDVLECLKGGNFVAFRSLFDDAEGKLGVVVTFLAILELVKEATIDIVQQEIFGPIHVRMRTSKPVDGPSYHEFSGDAQ</sequence>
<dbReference type="Gene3D" id="1.10.10.580">
    <property type="entry name" value="Structural maintenance of chromosome 1. Chain E"/>
    <property type="match status" value="1"/>
</dbReference>
<dbReference type="Gene3D" id="6.10.250.2410">
    <property type="match status" value="1"/>
</dbReference>
<keyword evidence="2" id="KW-0159">Chromosome partition</keyword>
<proteinExistence type="inferred from homology"/>
<dbReference type="PANTHER" id="PTHR33969">
    <property type="entry name" value="SEGREGATION AND CONDENSATION PROTEIN A"/>
    <property type="match status" value="1"/>
</dbReference>
<evidence type="ECO:0000313" key="4">
    <source>
        <dbReference type="EMBL" id="MCA6063277.1"/>
    </source>
</evidence>
<name>A0ABS7ZNL0_9GAMM</name>
<dbReference type="InterPro" id="IPR003768">
    <property type="entry name" value="ScpA"/>
</dbReference>
<gene>
    <name evidence="2" type="primary">scpA</name>
    <name evidence="4" type="ORF">I9W95_06620</name>
</gene>
<dbReference type="PANTHER" id="PTHR33969:SF2">
    <property type="entry name" value="SEGREGATION AND CONDENSATION PROTEIN A"/>
    <property type="match status" value="1"/>
</dbReference>
<protein>
    <recommendedName>
        <fullName evidence="1 2">Segregation and condensation protein A</fullName>
    </recommendedName>
</protein>
<evidence type="ECO:0000256" key="3">
    <source>
        <dbReference type="SAM" id="MobiDB-lite"/>
    </source>
</evidence>